<keyword evidence="2" id="KW-0732">Signal</keyword>
<dbReference type="RefSeq" id="WP_163758769.1">
    <property type="nucleotide sequence ID" value="NZ_BLKW01000004.1"/>
</dbReference>
<feature type="region of interest" description="Disordered" evidence="1">
    <location>
        <begin position="24"/>
        <end position="52"/>
    </location>
</feature>
<evidence type="ECO:0000256" key="2">
    <source>
        <dbReference type="SAM" id="SignalP"/>
    </source>
</evidence>
<feature type="signal peptide" evidence="2">
    <location>
        <begin position="1"/>
        <end position="19"/>
    </location>
</feature>
<name>A0A7I9Y184_9MYCO</name>
<keyword evidence="4" id="KW-1185">Reference proteome</keyword>
<gene>
    <name evidence="3" type="primary">lppI</name>
    <name evidence="3" type="ORF">MBOT_31740</name>
</gene>
<dbReference type="Proteomes" id="UP000465361">
    <property type="component" value="Unassembled WGS sequence"/>
</dbReference>
<dbReference type="PROSITE" id="PS51257">
    <property type="entry name" value="PROKAR_LIPOPROTEIN"/>
    <property type="match status" value="1"/>
</dbReference>
<organism evidence="3 4">
    <name type="scientific">Mycobacterium botniense</name>
    <dbReference type="NCBI Taxonomy" id="84962"/>
    <lineage>
        <taxon>Bacteria</taxon>
        <taxon>Bacillati</taxon>
        <taxon>Actinomycetota</taxon>
        <taxon>Actinomycetes</taxon>
        <taxon>Mycobacteriales</taxon>
        <taxon>Mycobacteriaceae</taxon>
        <taxon>Mycobacterium</taxon>
    </lineage>
</organism>
<feature type="compositionally biased region" description="Polar residues" evidence="1">
    <location>
        <begin position="24"/>
        <end position="35"/>
    </location>
</feature>
<evidence type="ECO:0000313" key="3">
    <source>
        <dbReference type="EMBL" id="GFG75809.1"/>
    </source>
</evidence>
<accession>A0A7I9Y184</accession>
<protein>
    <recommendedName>
        <fullName evidence="5">Lipoprotein LppI</fullName>
    </recommendedName>
</protein>
<evidence type="ECO:0000313" key="4">
    <source>
        <dbReference type="Proteomes" id="UP000465361"/>
    </source>
</evidence>
<comment type="caution">
    <text evidence="3">The sequence shown here is derived from an EMBL/GenBank/DDBJ whole genome shotgun (WGS) entry which is preliminary data.</text>
</comment>
<evidence type="ECO:0000256" key="1">
    <source>
        <dbReference type="SAM" id="MobiDB-lite"/>
    </source>
</evidence>
<sequence>MRVSMLVAVSLLVAGCSHAIGSHSHPTTTVSLSTTAPVAAPPAKPPVPRSAPGAGAPIADVIAWVEAAAPADAARYHSAIRDGTTTELGDDIAFTGPSGPAGKVRCMTDTKHSGATLSCLVDLSTPLPRPATAYGEWKGGWVDFSGSSLQVGSARADPGPFIDGDGPQLPDGSSLSFGDFRCRADHVGLFCVNYAYRSAVRLAAAGVEPFGCLRPVPPPDGVGAKFSC</sequence>
<reference evidence="3 4" key="1">
    <citation type="journal article" date="2019" name="Emerg. Microbes Infect.">
        <title>Comprehensive subspecies identification of 175 nontuberculous mycobacteria species based on 7547 genomic profiles.</title>
        <authorList>
            <person name="Matsumoto Y."/>
            <person name="Kinjo T."/>
            <person name="Motooka D."/>
            <person name="Nabeya D."/>
            <person name="Jung N."/>
            <person name="Uechi K."/>
            <person name="Horii T."/>
            <person name="Iida T."/>
            <person name="Fujita J."/>
            <person name="Nakamura S."/>
        </authorList>
    </citation>
    <scope>NUCLEOTIDE SEQUENCE [LARGE SCALE GENOMIC DNA]</scope>
    <source>
        <strain evidence="3 4">JCM 17322</strain>
    </source>
</reference>
<proteinExistence type="predicted"/>
<evidence type="ECO:0008006" key="5">
    <source>
        <dbReference type="Google" id="ProtNLM"/>
    </source>
</evidence>
<feature type="compositionally biased region" description="Pro residues" evidence="1">
    <location>
        <begin position="39"/>
        <end position="49"/>
    </location>
</feature>
<dbReference type="EMBL" id="BLKW01000004">
    <property type="protein sequence ID" value="GFG75809.1"/>
    <property type="molecule type" value="Genomic_DNA"/>
</dbReference>
<feature type="chain" id="PRO_5029734027" description="Lipoprotein LppI" evidence="2">
    <location>
        <begin position="20"/>
        <end position="228"/>
    </location>
</feature>
<dbReference type="AlphaFoldDB" id="A0A7I9Y184"/>